<keyword evidence="2" id="KW-1185">Reference proteome</keyword>
<proteinExistence type="predicted"/>
<evidence type="ECO:0008006" key="3">
    <source>
        <dbReference type="Google" id="ProtNLM"/>
    </source>
</evidence>
<organism evidence="1 2">
    <name type="scientific">Staurois parvus</name>
    <dbReference type="NCBI Taxonomy" id="386267"/>
    <lineage>
        <taxon>Eukaryota</taxon>
        <taxon>Metazoa</taxon>
        <taxon>Chordata</taxon>
        <taxon>Craniata</taxon>
        <taxon>Vertebrata</taxon>
        <taxon>Euteleostomi</taxon>
        <taxon>Amphibia</taxon>
        <taxon>Batrachia</taxon>
        <taxon>Anura</taxon>
        <taxon>Neobatrachia</taxon>
        <taxon>Ranoidea</taxon>
        <taxon>Ranidae</taxon>
        <taxon>Staurois</taxon>
    </lineage>
</organism>
<dbReference type="Proteomes" id="UP001162483">
    <property type="component" value="Unassembled WGS sequence"/>
</dbReference>
<comment type="caution">
    <text evidence="1">The sequence shown here is derived from an EMBL/GenBank/DDBJ whole genome shotgun (WGS) entry which is preliminary data.</text>
</comment>
<dbReference type="EMBL" id="CATNWA010001643">
    <property type="protein sequence ID" value="CAI9540817.1"/>
    <property type="molecule type" value="Genomic_DNA"/>
</dbReference>
<protein>
    <recommendedName>
        <fullName evidence="3">Secreted protein</fullName>
    </recommendedName>
</protein>
<evidence type="ECO:0000313" key="2">
    <source>
        <dbReference type="Proteomes" id="UP001162483"/>
    </source>
</evidence>
<sequence>MILTLLTPASLGSLSHLPVSCLPSLAALLFTRSGSSLGLLRSPRAAARLLLSKLHLLAGDWPPVCLS</sequence>
<evidence type="ECO:0000313" key="1">
    <source>
        <dbReference type="EMBL" id="CAI9540817.1"/>
    </source>
</evidence>
<accession>A0ABN9AZV9</accession>
<gene>
    <name evidence="1" type="ORF">SPARVUS_LOCUS1809041</name>
</gene>
<name>A0ABN9AZV9_9NEOB</name>
<reference evidence="1" key="1">
    <citation type="submission" date="2023-05" db="EMBL/GenBank/DDBJ databases">
        <authorList>
            <person name="Stuckert A."/>
        </authorList>
    </citation>
    <scope>NUCLEOTIDE SEQUENCE</scope>
</reference>